<dbReference type="EC" id="1.1.1.-" evidence="4"/>
<sequence length="388" mass="42818">MQNFRFICPTDFIFGKDTENSVGEEIKKYGKRILLHYGGGHIKKNGLYDRIIRSLKANEIEYVELGGVKANPDVEMVREGIRLCREEKLDFILAAGGGSVIDSAKAIAMGVSYPGDVWDFFVGKAQIEEALPVGVILTIPATGSEASNTTVVTNSEGGHSKRAASGDNIKPVFAIMNPELTYSLPAYQTAAGGVDIFSHVAERYFTLEPDCGFTDRLCEATMKTVIGCLPEVLSHPQEYAGRAEIMWTGTIAHNGILGVGRSEDWGSHMLGHEITAFYGLTHGATLSIIIPNWMEYVYKTDVTRFVKYAVNVWNVENNMDHPEKTALEGIRRTRDFFRSVGMPVTLEEAGIDGDRIEEMAENCTKYGPVGGFVTLRKEDCMAIYEKSK</sequence>
<dbReference type="GO" id="GO:1990002">
    <property type="term" value="F:methylglyoxal reductase (NADPH) (acetol producing) activity"/>
    <property type="evidence" value="ECO:0007669"/>
    <property type="project" value="TreeGrafter"/>
</dbReference>
<dbReference type="GO" id="GO:0046872">
    <property type="term" value="F:metal ion binding"/>
    <property type="evidence" value="ECO:0007669"/>
    <property type="project" value="InterPro"/>
</dbReference>
<dbReference type="SUPFAM" id="SSF56796">
    <property type="entry name" value="Dehydroquinate synthase-like"/>
    <property type="match status" value="1"/>
</dbReference>
<dbReference type="GO" id="GO:1990362">
    <property type="term" value="F:butanol dehydrogenase (NAD+) activity"/>
    <property type="evidence" value="ECO:0007669"/>
    <property type="project" value="InterPro"/>
</dbReference>
<dbReference type="InterPro" id="IPR056798">
    <property type="entry name" value="ADH_Fe_C"/>
</dbReference>
<keyword evidence="1 4" id="KW-0560">Oxidoreductase</keyword>
<evidence type="ECO:0000259" key="2">
    <source>
        <dbReference type="Pfam" id="PF00465"/>
    </source>
</evidence>
<dbReference type="CDD" id="cd08187">
    <property type="entry name" value="BDH"/>
    <property type="match status" value="1"/>
</dbReference>
<dbReference type="GO" id="GO:0008106">
    <property type="term" value="F:alcohol dehydrogenase (NADP+) activity"/>
    <property type="evidence" value="ECO:0007669"/>
    <property type="project" value="TreeGrafter"/>
</dbReference>
<dbReference type="InterPro" id="IPR044731">
    <property type="entry name" value="BDH-like"/>
</dbReference>
<feature type="domain" description="Alcohol dehydrogenase iron-type/glycerol dehydrogenase GldA" evidence="2">
    <location>
        <begin position="9"/>
        <end position="178"/>
    </location>
</feature>
<dbReference type="Gene3D" id="1.20.1090.10">
    <property type="entry name" value="Dehydroquinate synthase-like - alpha domain"/>
    <property type="match status" value="1"/>
</dbReference>
<accession>A0A6N2VMY7</accession>
<gene>
    <name evidence="4" type="primary">bdhA_7</name>
    <name evidence="4" type="ORF">ACLFYP115_02654</name>
</gene>
<dbReference type="InterPro" id="IPR018211">
    <property type="entry name" value="ADH_Fe_CS"/>
</dbReference>
<feature type="domain" description="Fe-containing alcohol dehydrogenase-like C-terminal" evidence="3">
    <location>
        <begin position="189"/>
        <end position="387"/>
    </location>
</feature>
<name>A0A6N2VMY7_9FIRM</name>
<dbReference type="FunFam" id="3.40.50.1970:FF:000003">
    <property type="entry name" value="Alcohol dehydrogenase, iron-containing"/>
    <property type="match status" value="1"/>
</dbReference>
<dbReference type="GO" id="GO:0005829">
    <property type="term" value="C:cytosol"/>
    <property type="evidence" value="ECO:0007669"/>
    <property type="project" value="TreeGrafter"/>
</dbReference>
<evidence type="ECO:0000259" key="3">
    <source>
        <dbReference type="Pfam" id="PF25137"/>
    </source>
</evidence>
<protein>
    <submittedName>
        <fullName evidence="4">NADH-dependent butanol dehydrogenase A</fullName>
        <ecNumber evidence="4">1.1.1.-</ecNumber>
    </submittedName>
</protein>
<dbReference type="RefSeq" id="WP_006568729.1">
    <property type="nucleotide sequence ID" value="NZ_BAABRZ010000002.1"/>
</dbReference>
<evidence type="ECO:0000256" key="1">
    <source>
        <dbReference type="ARBA" id="ARBA00023002"/>
    </source>
</evidence>
<dbReference type="Pfam" id="PF25137">
    <property type="entry name" value="ADH_Fe_C"/>
    <property type="match status" value="1"/>
</dbReference>
<dbReference type="PANTHER" id="PTHR43633">
    <property type="entry name" value="ALCOHOL DEHYDROGENASE YQHD"/>
    <property type="match status" value="1"/>
</dbReference>
<dbReference type="GeneID" id="69469804"/>
<evidence type="ECO:0000313" key="4">
    <source>
        <dbReference type="EMBL" id="VYT31654.1"/>
    </source>
</evidence>
<reference evidence="4" key="1">
    <citation type="submission" date="2019-11" db="EMBL/GenBank/DDBJ databases">
        <authorList>
            <person name="Feng L."/>
        </authorList>
    </citation>
    <scope>NUCLEOTIDE SEQUENCE</scope>
    <source>
        <strain evidence="4">AcaccaeLFYP115</strain>
    </source>
</reference>
<dbReference type="PROSITE" id="PS00060">
    <property type="entry name" value="ADH_IRON_2"/>
    <property type="match status" value="1"/>
</dbReference>
<dbReference type="Pfam" id="PF00465">
    <property type="entry name" value="Fe-ADH"/>
    <property type="match status" value="1"/>
</dbReference>
<proteinExistence type="predicted"/>
<dbReference type="AlphaFoldDB" id="A0A6N2VMY7"/>
<dbReference type="InterPro" id="IPR001670">
    <property type="entry name" value="ADH_Fe/GldA"/>
</dbReference>
<organism evidence="4">
    <name type="scientific">Anaerostipes caccae</name>
    <dbReference type="NCBI Taxonomy" id="105841"/>
    <lineage>
        <taxon>Bacteria</taxon>
        <taxon>Bacillati</taxon>
        <taxon>Bacillota</taxon>
        <taxon>Clostridia</taxon>
        <taxon>Lachnospirales</taxon>
        <taxon>Lachnospiraceae</taxon>
        <taxon>Anaerostipes</taxon>
    </lineage>
</organism>
<dbReference type="Gene3D" id="3.40.50.1970">
    <property type="match status" value="1"/>
</dbReference>
<dbReference type="PANTHER" id="PTHR43633:SF1">
    <property type="entry name" value="ALCOHOL DEHYDROGENASE YQHD"/>
    <property type="match status" value="1"/>
</dbReference>
<dbReference type="EMBL" id="CACRSQ010000007">
    <property type="protein sequence ID" value="VYT31654.1"/>
    <property type="molecule type" value="Genomic_DNA"/>
</dbReference>